<evidence type="ECO:0008006" key="6">
    <source>
        <dbReference type="Google" id="ProtNLM"/>
    </source>
</evidence>
<dbReference type="InterPro" id="IPR011990">
    <property type="entry name" value="TPR-like_helical_dom_sf"/>
</dbReference>
<dbReference type="PANTHER" id="PTHR47938:SF35">
    <property type="entry name" value="PENTATRICOPEPTIDE REPEAT-CONTAINING PROTEIN 4, MITOCHONDRIAL-RELATED"/>
    <property type="match status" value="1"/>
</dbReference>
<evidence type="ECO:0000313" key="5">
    <source>
        <dbReference type="Proteomes" id="UP000734854"/>
    </source>
</evidence>
<dbReference type="AlphaFoldDB" id="A0A8J5LBW1"/>
<reference evidence="4 5" key="1">
    <citation type="submission" date="2020-08" db="EMBL/GenBank/DDBJ databases">
        <title>Plant Genome Project.</title>
        <authorList>
            <person name="Zhang R.-G."/>
        </authorList>
    </citation>
    <scope>NUCLEOTIDE SEQUENCE [LARGE SCALE GENOMIC DNA]</scope>
    <source>
        <tissue evidence="4">Rhizome</tissue>
    </source>
</reference>
<dbReference type="PANTHER" id="PTHR47938">
    <property type="entry name" value="RESPIRATORY COMPLEX I CHAPERONE (CIA84), PUTATIVE (AFU_ORTHOLOGUE AFUA_2G06020)-RELATED"/>
    <property type="match status" value="1"/>
</dbReference>
<name>A0A8J5LBW1_ZINOF</name>
<feature type="repeat" description="PPR" evidence="3">
    <location>
        <begin position="350"/>
        <end position="384"/>
    </location>
</feature>
<dbReference type="Proteomes" id="UP000734854">
    <property type="component" value="Unassembled WGS sequence"/>
</dbReference>
<dbReference type="Gene3D" id="1.25.40.10">
    <property type="entry name" value="Tetratricopeptide repeat domain"/>
    <property type="match status" value="3"/>
</dbReference>
<protein>
    <recommendedName>
        <fullName evidence="6">Pentatricopeptide repeat-containing protein</fullName>
    </recommendedName>
</protein>
<evidence type="ECO:0000256" key="3">
    <source>
        <dbReference type="PROSITE-ProRule" id="PRU00708"/>
    </source>
</evidence>
<sequence>MSSSCARNICMRSCRWFASSRNGKRQRSLSEQLAMDTLKKKIAEEPNDGTNHISILTNCFRSYDTDPSPSAYAFVIRHLFRNRMLAHVSSVLEHLEKDERFDVPEGMFVTVIQNFGQTGRLQDAVDLFFRIPKFRSTPSVVSLNALLAVLCESKEGLAMVGDVLSKAPEMNIRFEATTFSILIEALCRNGKLSFAMELLEMMQLHECDPDAGLYSIVFVSLCKQGGSAQVIEFLEKIRNAGFDPGALEYSHVISLLIDEGKADDAHSFLVMMRMEGKRPDIMIYNRILDAFILANDYKKVDELFDEMLLIGLVPCSTTYNTYIHGLCKQGNLEKARRMLICMEKAGCKPDVETFSAVIDGYAKTGEMAKAKELMQEVEEAHQLLMEMARMDAVESQLML</sequence>
<dbReference type="NCBIfam" id="TIGR00756">
    <property type="entry name" value="PPR"/>
    <property type="match status" value="3"/>
</dbReference>
<dbReference type="EMBL" id="JACMSC010000008">
    <property type="protein sequence ID" value="KAG6512519.1"/>
    <property type="molecule type" value="Genomic_DNA"/>
</dbReference>
<accession>A0A8J5LBW1</accession>
<evidence type="ECO:0000313" key="4">
    <source>
        <dbReference type="EMBL" id="KAG6512519.1"/>
    </source>
</evidence>
<organism evidence="4 5">
    <name type="scientific">Zingiber officinale</name>
    <name type="common">Ginger</name>
    <name type="synonym">Amomum zingiber</name>
    <dbReference type="NCBI Taxonomy" id="94328"/>
    <lineage>
        <taxon>Eukaryota</taxon>
        <taxon>Viridiplantae</taxon>
        <taxon>Streptophyta</taxon>
        <taxon>Embryophyta</taxon>
        <taxon>Tracheophyta</taxon>
        <taxon>Spermatophyta</taxon>
        <taxon>Magnoliopsida</taxon>
        <taxon>Liliopsida</taxon>
        <taxon>Zingiberales</taxon>
        <taxon>Zingiberaceae</taxon>
        <taxon>Zingiber</taxon>
    </lineage>
</organism>
<feature type="repeat" description="PPR" evidence="3">
    <location>
        <begin position="210"/>
        <end position="244"/>
    </location>
</feature>
<proteinExistence type="inferred from homology"/>
<dbReference type="PROSITE" id="PS51375">
    <property type="entry name" value="PPR"/>
    <property type="match status" value="5"/>
</dbReference>
<feature type="repeat" description="PPR" evidence="3">
    <location>
        <begin position="175"/>
        <end position="209"/>
    </location>
</feature>
<feature type="repeat" description="PPR" evidence="3">
    <location>
        <begin position="315"/>
        <end position="349"/>
    </location>
</feature>
<dbReference type="Pfam" id="PF13812">
    <property type="entry name" value="PPR_3"/>
    <property type="match status" value="1"/>
</dbReference>
<dbReference type="Pfam" id="PF13041">
    <property type="entry name" value="PPR_2"/>
    <property type="match status" value="2"/>
</dbReference>
<keyword evidence="5" id="KW-1185">Reference proteome</keyword>
<dbReference type="Pfam" id="PF01535">
    <property type="entry name" value="PPR"/>
    <property type="match status" value="1"/>
</dbReference>
<gene>
    <name evidence="4" type="ORF">ZIOFF_030640</name>
</gene>
<feature type="repeat" description="PPR" evidence="3">
    <location>
        <begin position="280"/>
        <end position="314"/>
    </location>
</feature>
<keyword evidence="2" id="KW-0677">Repeat</keyword>
<evidence type="ECO:0000256" key="1">
    <source>
        <dbReference type="ARBA" id="ARBA00007626"/>
    </source>
</evidence>
<dbReference type="InterPro" id="IPR002885">
    <property type="entry name" value="PPR_rpt"/>
</dbReference>
<evidence type="ECO:0000256" key="2">
    <source>
        <dbReference type="ARBA" id="ARBA00022737"/>
    </source>
</evidence>
<dbReference type="GO" id="GO:0003729">
    <property type="term" value="F:mRNA binding"/>
    <property type="evidence" value="ECO:0007669"/>
    <property type="project" value="TreeGrafter"/>
</dbReference>
<comment type="similarity">
    <text evidence="1">Belongs to the PPR family. P subfamily.</text>
</comment>
<comment type="caution">
    <text evidence="4">The sequence shown here is derived from an EMBL/GenBank/DDBJ whole genome shotgun (WGS) entry which is preliminary data.</text>
</comment>